<keyword evidence="9" id="KW-0539">Nucleus</keyword>
<evidence type="ECO:0000259" key="12">
    <source>
        <dbReference type="PROSITE" id="PS51083"/>
    </source>
</evidence>
<evidence type="ECO:0000256" key="6">
    <source>
        <dbReference type="ARBA" id="ARBA00022723"/>
    </source>
</evidence>
<evidence type="ECO:0000256" key="11">
    <source>
        <dbReference type="PROSITE-ProRule" id="PRU00453"/>
    </source>
</evidence>
<evidence type="ECO:0000256" key="9">
    <source>
        <dbReference type="ARBA" id="ARBA00023242"/>
    </source>
</evidence>
<accession>A0ABM1N0S5</accession>
<dbReference type="CDD" id="cd23024">
    <property type="entry name" value="zf-HIT_ZNHIT2-3"/>
    <property type="match status" value="1"/>
</dbReference>
<evidence type="ECO:0000256" key="10">
    <source>
        <dbReference type="ARBA" id="ARBA00046946"/>
    </source>
</evidence>
<dbReference type="Gene3D" id="3.30.60.190">
    <property type="match status" value="1"/>
</dbReference>
<keyword evidence="8" id="KW-0862">Zinc</keyword>
<name>A0ABM1N0S5_NICVS</name>
<evidence type="ECO:0000256" key="8">
    <source>
        <dbReference type="ARBA" id="ARBA00022833"/>
    </source>
</evidence>
<evidence type="ECO:0000256" key="7">
    <source>
        <dbReference type="ARBA" id="ARBA00022771"/>
    </source>
</evidence>
<dbReference type="Pfam" id="PF21373">
    <property type="entry name" value="ZNHIT3_C"/>
    <property type="match status" value="1"/>
</dbReference>
<dbReference type="InterPro" id="IPR051639">
    <property type="entry name" value="BCD1"/>
</dbReference>
<proteinExistence type="predicted"/>
<feature type="domain" description="HIT-type" evidence="12">
    <location>
        <begin position="4"/>
        <end position="37"/>
    </location>
</feature>
<evidence type="ECO:0000313" key="14">
    <source>
        <dbReference type="RefSeq" id="XP_017780425.1"/>
    </source>
</evidence>
<dbReference type="InterPro" id="IPR048371">
    <property type="entry name" value="ZNHIT3_C"/>
</dbReference>
<sequence>MKKCIICKVQDGIYKCPTCLIYYCSVVCCKKHRESNCEVNSVPPVEDVNRQDFITNDTVPEDKLLLLKGNEELKDMLKNKHLRDLLVAVDNSKDAEAVMSKAMLEPIFVEFADECLKVVEPQED</sequence>
<evidence type="ECO:0000256" key="5">
    <source>
        <dbReference type="ARBA" id="ARBA00022553"/>
    </source>
</evidence>
<evidence type="ECO:0000313" key="13">
    <source>
        <dbReference type="Proteomes" id="UP000695000"/>
    </source>
</evidence>
<protein>
    <recommendedName>
        <fullName evidence="3">Zinc finger HIT domain-containing protein 3</fullName>
    </recommendedName>
</protein>
<keyword evidence="4" id="KW-0963">Cytoplasm</keyword>
<dbReference type="PROSITE" id="PS51083">
    <property type="entry name" value="ZF_HIT"/>
    <property type="match status" value="1"/>
</dbReference>
<dbReference type="PANTHER" id="PTHR13483">
    <property type="entry name" value="BOX C_D SNORNA PROTEIN 1-RELATED"/>
    <property type="match status" value="1"/>
</dbReference>
<evidence type="ECO:0000256" key="2">
    <source>
        <dbReference type="ARBA" id="ARBA00004496"/>
    </source>
</evidence>
<evidence type="ECO:0000256" key="3">
    <source>
        <dbReference type="ARBA" id="ARBA00021568"/>
    </source>
</evidence>
<keyword evidence="13" id="KW-1185">Reference proteome</keyword>
<dbReference type="Proteomes" id="UP000695000">
    <property type="component" value="Unplaced"/>
</dbReference>
<dbReference type="GeneID" id="108565456"/>
<dbReference type="RefSeq" id="XP_017780425.1">
    <property type="nucleotide sequence ID" value="XM_017924936.1"/>
</dbReference>
<evidence type="ECO:0000256" key="1">
    <source>
        <dbReference type="ARBA" id="ARBA00004123"/>
    </source>
</evidence>
<dbReference type="SUPFAM" id="SSF144232">
    <property type="entry name" value="HIT/MYND zinc finger-like"/>
    <property type="match status" value="1"/>
</dbReference>
<reference evidence="14" key="1">
    <citation type="submission" date="2025-08" db="UniProtKB">
        <authorList>
            <consortium name="RefSeq"/>
        </authorList>
    </citation>
    <scope>IDENTIFICATION</scope>
    <source>
        <tissue evidence="14">Whole Larva</tissue>
    </source>
</reference>
<gene>
    <name evidence="14" type="primary">LOC108565456</name>
</gene>
<comment type="subcellular location">
    <subcellularLocation>
        <location evidence="2">Cytoplasm</location>
    </subcellularLocation>
    <subcellularLocation>
        <location evidence="1">Nucleus</location>
    </subcellularLocation>
</comment>
<keyword evidence="5" id="KW-0597">Phosphoprotein</keyword>
<keyword evidence="7 11" id="KW-0863">Zinc-finger</keyword>
<dbReference type="Pfam" id="PF04438">
    <property type="entry name" value="zf-HIT"/>
    <property type="match status" value="1"/>
</dbReference>
<keyword evidence="6" id="KW-0479">Metal-binding</keyword>
<dbReference type="PANTHER" id="PTHR13483:SF11">
    <property type="entry name" value="ZINC FINGER HIT DOMAIN-CONTAINING PROTEIN 3"/>
    <property type="match status" value="1"/>
</dbReference>
<dbReference type="InterPro" id="IPR007529">
    <property type="entry name" value="Znf_HIT"/>
</dbReference>
<organism evidence="13 14">
    <name type="scientific">Nicrophorus vespilloides</name>
    <name type="common">Boreal carrion beetle</name>
    <dbReference type="NCBI Taxonomy" id="110193"/>
    <lineage>
        <taxon>Eukaryota</taxon>
        <taxon>Metazoa</taxon>
        <taxon>Ecdysozoa</taxon>
        <taxon>Arthropoda</taxon>
        <taxon>Hexapoda</taxon>
        <taxon>Insecta</taxon>
        <taxon>Pterygota</taxon>
        <taxon>Neoptera</taxon>
        <taxon>Endopterygota</taxon>
        <taxon>Coleoptera</taxon>
        <taxon>Polyphaga</taxon>
        <taxon>Staphyliniformia</taxon>
        <taxon>Silphidae</taxon>
        <taxon>Nicrophorinae</taxon>
        <taxon>Nicrophorus</taxon>
    </lineage>
</organism>
<comment type="subunit">
    <text evidence="10">Thyroid receptor interacting proteins (TRIPs) specifically interact with the ligand binding domain of the thyroid receptor (TR). Requires the presence of thyroid hormone for its interaction. Interacts with NUFIP1. Interacts (via HIT-type zinc finger) with the RUVBL1/RUVBL2 complex in the presence of ADP.</text>
</comment>
<evidence type="ECO:0000256" key="4">
    <source>
        <dbReference type="ARBA" id="ARBA00022490"/>
    </source>
</evidence>